<sequence>MTHSDFEIASITGSNKLGAFKPEMSTVPIYPSFKVRSSTELFSIYLPYQNNLWVYADGALQQLSLPPAFEPIVLGKKMDFKSPRMKLLYKDHPYVPTYRLIKNILLSEDNVLILQIQSYKKGEQVVFWDIEKEKITKTITSPPGKLIGRDSTFYYFYHDNAIKKYTAKEMEKCSNQQFTFYISSFEEQCQSCKTSFLNIYDWVRLHNIPYRFSVEDPNWFSSADKEDFREVVDYMTQWNVWGAVRFEDDCDDCFESGISVRVGKQGEIISLPAEIEKIQSRIPCVE</sequence>
<name>A0A6M1TJ65_9BACT</name>
<proteinExistence type="predicted"/>
<dbReference type="EMBL" id="JAALLS010000033">
    <property type="protein sequence ID" value="NGP90092.1"/>
    <property type="molecule type" value="Genomic_DNA"/>
</dbReference>
<evidence type="ECO:0000313" key="2">
    <source>
        <dbReference type="Proteomes" id="UP000479132"/>
    </source>
</evidence>
<protein>
    <submittedName>
        <fullName evidence="1">Uncharacterized protein</fullName>
    </submittedName>
</protein>
<gene>
    <name evidence="1" type="ORF">G3569_17170</name>
</gene>
<dbReference type="Proteomes" id="UP000479132">
    <property type="component" value="Unassembled WGS sequence"/>
</dbReference>
<dbReference type="RefSeq" id="WP_165271321.1">
    <property type="nucleotide sequence ID" value="NZ_JAALLS010000033.1"/>
</dbReference>
<organism evidence="1 2">
    <name type="scientific">Fodinibius halophilus</name>
    <dbReference type="NCBI Taxonomy" id="1736908"/>
    <lineage>
        <taxon>Bacteria</taxon>
        <taxon>Pseudomonadati</taxon>
        <taxon>Balneolota</taxon>
        <taxon>Balneolia</taxon>
        <taxon>Balneolales</taxon>
        <taxon>Balneolaceae</taxon>
        <taxon>Fodinibius</taxon>
    </lineage>
</organism>
<reference evidence="1 2" key="1">
    <citation type="submission" date="2020-02" db="EMBL/GenBank/DDBJ databases">
        <title>Aliifodinibius halophilus 2W32, complete genome.</title>
        <authorList>
            <person name="Li Y."/>
            <person name="Wu S."/>
        </authorList>
    </citation>
    <scope>NUCLEOTIDE SEQUENCE [LARGE SCALE GENOMIC DNA]</scope>
    <source>
        <strain evidence="1 2">2W32</strain>
    </source>
</reference>
<evidence type="ECO:0000313" key="1">
    <source>
        <dbReference type="EMBL" id="NGP90092.1"/>
    </source>
</evidence>
<keyword evidence="2" id="KW-1185">Reference proteome</keyword>
<comment type="caution">
    <text evidence="1">The sequence shown here is derived from an EMBL/GenBank/DDBJ whole genome shotgun (WGS) entry which is preliminary data.</text>
</comment>
<dbReference type="AlphaFoldDB" id="A0A6M1TJ65"/>
<accession>A0A6M1TJ65</accession>